<dbReference type="Proteomes" id="UP000006034">
    <property type="component" value="Unassembled WGS sequence"/>
</dbReference>
<accession>E5Y626</accession>
<dbReference type="InterPro" id="IPR046357">
    <property type="entry name" value="PPIase_dom_sf"/>
</dbReference>
<organism evidence="4 5">
    <name type="scientific">Bilophila wadsworthia (strain 3_1_6)</name>
    <dbReference type="NCBI Taxonomy" id="563192"/>
    <lineage>
        <taxon>Bacteria</taxon>
        <taxon>Pseudomonadati</taxon>
        <taxon>Thermodesulfobacteriota</taxon>
        <taxon>Desulfovibrionia</taxon>
        <taxon>Desulfovibrionales</taxon>
        <taxon>Desulfovibrionaceae</taxon>
        <taxon>Bilophila</taxon>
    </lineage>
</organism>
<feature type="domain" description="PpiC" evidence="3">
    <location>
        <begin position="184"/>
        <end position="266"/>
    </location>
</feature>
<evidence type="ECO:0000256" key="2">
    <source>
        <dbReference type="PROSITE-ProRule" id="PRU00278"/>
    </source>
</evidence>
<evidence type="ECO:0000313" key="4">
    <source>
        <dbReference type="EMBL" id="EFV44573.2"/>
    </source>
</evidence>
<evidence type="ECO:0000259" key="3">
    <source>
        <dbReference type="PROSITE" id="PS50198"/>
    </source>
</evidence>
<keyword evidence="2" id="KW-0697">Rotamase</keyword>
<dbReference type="GO" id="GO:0003755">
    <property type="term" value="F:peptidyl-prolyl cis-trans isomerase activity"/>
    <property type="evidence" value="ECO:0007669"/>
    <property type="project" value="UniProtKB-KW"/>
</dbReference>
<dbReference type="Pfam" id="PF13624">
    <property type="entry name" value="SurA_N_3"/>
    <property type="match status" value="1"/>
</dbReference>
<dbReference type="PANTHER" id="PTHR47637">
    <property type="entry name" value="CHAPERONE SURA"/>
    <property type="match status" value="1"/>
</dbReference>
<dbReference type="InterPro" id="IPR000297">
    <property type="entry name" value="PPIase_PpiC"/>
</dbReference>
<keyword evidence="1" id="KW-0732">Signal</keyword>
<reference evidence="4 5" key="1">
    <citation type="submission" date="2010-10" db="EMBL/GenBank/DDBJ databases">
        <authorList>
            <consortium name="The Broad Institute Genome Sequencing Platform"/>
            <person name="Ward D."/>
            <person name="Earl A."/>
            <person name="Feldgarden M."/>
            <person name="Young S.K."/>
            <person name="Gargeya S."/>
            <person name="Zeng Q."/>
            <person name="Alvarado L."/>
            <person name="Berlin A."/>
            <person name="Bochicchio J."/>
            <person name="Chapman S.B."/>
            <person name="Chen Z."/>
            <person name="Freedman E."/>
            <person name="Gellesch M."/>
            <person name="Goldberg J."/>
            <person name="Griggs A."/>
            <person name="Gujja S."/>
            <person name="Heilman E."/>
            <person name="Heiman D."/>
            <person name="Howarth C."/>
            <person name="Mehta T."/>
            <person name="Neiman D."/>
            <person name="Pearson M."/>
            <person name="Roberts A."/>
            <person name="Saif S."/>
            <person name="Shea T."/>
            <person name="Shenoy N."/>
            <person name="Sisk P."/>
            <person name="Stolte C."/>
            <person name="Sykes S."/>
            <person name="White J."/>
            <person name="Yandava C."/>
            <person name="Allen-Vercoe E."/>
            <person name="Sibley C."/>
            <person name="Ambrose C.E."/>
            <person name="Strauss J."/>
            <person name="Daigneault M."/>
            <person name="Haas B."/>
            <person name="Nusbaum C."/>
            <person name="Birren B."/>
        </authorList>
    </citation>
    <scope>NUCLEOTIDE SEQUENCE [LARGE SCALE GENOMIC DNA]</scope>
    <source>
        <strain evidence="4 5">3_1_6</strain>
    </source>
</reference>
<dbReference type="HOGENOM" id="CLU_034646_5_0_7"/>
<proteinExistence type="predicted"/>
<dbReference type="Pfam" id="PF13145">
    <property type="entry name" value="Rotamase_2"/>
    <property type="match status" value="1"/>
</dbReference>
<dbReference type="STRING" id="563192.HMPREF0179_01639"/>
<keyword evidence="5" id="KW-1185">Reference proteome</keyword>
<keyword evidence="2 4" id="KW-0413">Isomerase</keyword>
<evidence type="ECO:0000256" key="1">
    <source>
        <dbReference type="ARBA" id="ARBA00022729"/>
    </source>
</evidence>
<name>E5Y626_BILW3</name>
<protein>
    <submittedName>
        <fullName evidence="4">Peptidyl-prolyl cis-trans isomerase SurA</fullName>
    </submittedName>
</protein>
<dbReference type="AlphaFoldDB" id="E5Y626"/>
<dbReference type="SUPFAM" id="SSF54534">
    <property type="entry name" value="FKBP-like"/>
    <property type="match status" value="1"/>
</dbReference>
<comment type="caution">
    <text evidence="4">The sequence shown here is derived from an EMBL/GenBank/DDBJ whole genome shotgun (WGS) entry which is preliminary data.</text>
</comment>
<dbReference type="SUPFAM" id="SSF109998">
    <property type="entry name" value="Triger factor/SurA peptide-binding domain-like"/>
    <property type="match status" value="1"/>
</dbReference>
<dbReference type="Gene3D" id="1.10.4030.10">
    <property type="entry name" value="Porin chaperone SurA, peptide-binding domain"/>
    <property type="match status" value="1"/>
</dbReference>
<sequence length="321" mass="36495">MFQSQSQNIKEHSVRIVSTAFLLFFLITSPVRAAINGVAAVVNGEMITAFDLQAETAPEAMRRGLNPKDPNQAAAIEELTKATLERMINNIILTQEAQRLKISVGDSEVDNEIQQIMSRNKMTPEEFQRQLQIQRTTEKDFRERIRSSILRNRLLANMVGRKVIVTKEEIADYYNQHKQTFMNNQKVRFAVIVYPPTENAEAQAARIRSGKLSFEQAARQVSVGPRAQEGGDVGVVDWNSLDPTWQDRLSQLKPGDVSGLFEVNNGLKGQLKLLSMESGDGQTLEEATPQIERILREPKLQERFREYSEQLRKRAVVEIRQ</sequence>
<dbReference type="InterPro" id="IPR027304">
    <property type="entry name" value="Trigger_fact/SurA_dom_sf"/>
</dbReference>
<evidence type="ECO:0000313" key="5">
    <source>
        <dbReference type="Proteomes" id="UP000006034"/>
    </source>
</evidence>
<dbReference type="PROSITE" id="PS50198">
    <property type="entry name" value="PPIC_PPIASE_2"/>
    <property type="match status" value="1"/>
</dbReference>
<gene>
    <name evidence="4" type="ORF">HMPREF0179_01639</name>
</gene>
<dbReference type="EMBL" id="ADCP02000003">
    <property type="protein sequence ID" value="EFV44573.2"/>
    <property type="molecule type" value="Genomic_DNA"/>
</dbReference>
<dbReference type="OrthoDB" id="14196at2"/>
<dbReference type="InterPro" id="IPR050280">
    <property type="entry name" value="OMP_Chaperone_SurA"/>
</dbReference>
<dbReference type="PANTHER" id="PTHR47637:SF1">
    <property type="entry name" value="CHAPERONE SURA"/>
    <property type="match status" value="1"/>
</dbReference>
<dbReference type="Gene3D" id="3.10.50.40">
    <property type="match status" value="1"/>
</dbReference>
<dbReference type="eggNOG" id="COG0760">
    <property type="taxonomic scope" value="Bacteria"/>
</dbReference>
<reference evidence="4 5" key="2">
    <citation type="submission" date="2013-04" db="EMBL/GenBank/DDBJ databases">
        <title>The Genome Sequence of Bilophila wadsworthia 3_1_6.</title>
        <authorList>
            <consortium name="The Broad Institute Genomics Platform"/>
            <person name="Earl A."/>
            <person name="Ward D."/>
            <person name="Feldgarden M."/>
            <person name="Gevers D."/>
            <person name="Sibley C."/>
            <person name="Strauss J."/>
            <person name="Allen-Vercoe E."/>
            <person name="Walker B."/>
            <person name="Young S."/>
            <person name="Zeng Q."/>
            <person name="Gargeya S."/>
            <person name="Fitzgerald M."/>
            <person name="Haas B."/>
            <person name="Abouelleil A."/>
            <person name="Allen A.W."/>
            <person name="Alvarado L."/>
            <person name="Arachchi H.M."/>
            <person name="Berlin A.M."/>
            <person name="Chapman S.B."/>
            <person name="Gainer-Dewar J."/>
            <person name="Goldberg J."/>
            <person name="Griggs A."/>
            <person name="Gujja S."/>
            <person name="Hansen M."/>
            <person name="Howarth C."/>
            <person name="Imamovic A."/>
            <person name="Ireland A."/>
            <person name="Larimer J."/>
            <person name="McCowan C."/>
            <person name="Murphy C."/>
            <person name="Pearson M."/>
            <person name="Poon T.W."/>
            <person name="Priest M."/>
            <person name="Roberts A."/>
            <person name="Saif S."/>
            <person name="Shea T."/>
            <person name="Sisk P."/>
            <person name="Sykes S."/>
            <person name="Wortman J."/>
            <person name="Nusbaum C."/>
            <person name="Birren B."/>
        </authorList>
    </citation>
    <scope>NUCLEOTIDE SEQUENCE [LARGE SCALE GENOMIC DNA]</scope>
    <source>
        <strain evidence="4 5">3_1_6</strain>
    </source>
</reference>